<organism evidence="11 12">
    <name type="scientific">Schistosoma mattheei</name>
    <dbReference type="NCBI Taxonomy" id="31246"/>
    <lineage>
        <taxon>Eukaryota</taxon>
        <taxon>Metazoa</taxon>
        <taxon>Spiralia</taxon>
        <taxon>Lophotrochozoa</taxon>
        <taxon>Platyhelminthes</taxon>
        <taxon>Trematoda</taxon>
        <taxon>Digenea</taxon>
        <taxon>Strigeidida</taxon>
        <taxon>Schistosomatoidea</taxon>
        <taxon>Schistosomatidae</taxon>
        <taxon>Schistosoma</taxon>
    </lineage>
</organism>
<dbReference type="Pfam" id="PF10613">
    <property type="entry name" value="Lig_chan-Glu_bd"/>
    <property type="match status" value="1"/>
</dbReference>
<evidence type="ECO:0000256" key="9">
    <source>
        <dbReference type="ARBA" id="ARBA00023286"/>
    </source>
</evidence>
<dbReference type="EMBL" id="UZAL01039375">
    <property type="protein sequence ID" value="VDP75317.1"/>
    <property type="molecule type" value="Genomic_DNA"/>
</dbReference>
<keyword evidence="12" id="KW-1185">Reference proteome</keyword>
<evidence type="ECO:0000256" key="6">
    <source>
        <dbReference type="ARBA" id="ARBA00023136"/>
    </source>
</evidence>
<dbReference type="SMART" id="SM00918">
    <property type="entry name" value="Lig_chan-Glu_bd"/>
    <property type="match status" value="1"/>
</dbReference>
<name>A0A183PU00_9TREM</name>
<dbReference type="InterPro" id="IPR019594">
    <property type="entry name" value="Glu/Gly-bd"/>
</dbReference>
<protein>
    <submittedName>
        <fullName evidence="11">Uncharacterized protein</fullName>
    </submittedName>
</protein>
<dbReference type="SUPFAM" id="SSF53850">
    <property type="entry name" value="Periplasmic binding protein-like II"/>
    <property type="match status" value="1"/>
</dbReference>
<evidence type="ECO:0000256" key="1">
    <source>
        <dbReference type="ARBA" id="ARBA00004141"/>
    </source>
</evidence>
<gene>
    <name evidence="11" type="ORF">SMTD_LOCUS17836</name>
</gene>
<evidence type="ECO:0000313" key="12">
    <source>
        <dbReference type="Proteomes" id="UP000269396"/>
    </source>
</evidence>
<keyword evidence="2" id="KW-0813">Transport</keyword>
<proteinExistence type="predicted"/>
<keyword evidence="7" id="KW-0675">Receptor</keyword>
<evidence type="ECO:0000256" key="10">
    <source>
        <dbReference type="ARBA" id="ARBA00023303"/>
    </source>
</evidence>
<comment type="subcellular location">
    <subcellularLocation>
        <location evidence="1">Membrane</location>
        <topology evidence="1">Multi-pass membrane protein</topology>
    </subcellularLocation>
</comment>
<evidence type="ECO:0000256" key="7">
    <source>
        <dbReference type="ARBA" id="ARBA00023170"/>
    </source>
</evidence>
<keyword evidence="8" id="KW-0325">Glycoprotein</keyword>
<dbReference type="GO" id="GO:0015276">
    <property type="term" value="F:ligand-gated monoatomic ion channel activity"/>
    <property type="evidence" value="ECO:0007669"/>
    <property type="project" value="InterPro"/>
</dbReference>
<dbReference type="SMART" id="SM00079">
    <property type="entry name" value="PBPe"/>
    <property type="match status" value="1"/>
</dbReference>
<evidence type="ECO:0000256" key="5">
    <source>
        <dbReference type="ARBA" id="ARBA00023065"/>
    </source>
</evidence>
<dbReference type="InterPro" id="IPR015683">
    <property type="entry name" value="Ionotropic_Glu_rcpt"/>
</dbReference>
<keyword evidence="10" id="KW-0407">Ion channel</keyword>
<accession>A0A183PU00</accession>
<dbReference type="GO" id="GO:0016020">
    <property type="term" value="C:membrane"/>
    <property type="evidence" value="ECO:0007669"/>
    <property type="project" value="UniProtKB-SubCell"/>
</dbReference>
<dbReference type="FunFam" id="3.40.190.10:FF:000399">
    <property type="entry name" value="Predicted protein"/>
    <property type="match status" value="1"/>
</dbReference>
<dbReference type="Proteomes" id="UP000269396">
    <property type="component" value="Unassembled WGS sequence"/>
</dbReference>
<evidence type="ECO:0000256" key="3">
    <source>
        <dbReference type="ARBA" id="ARBA00022692"/>
    </source>
</evidence>
<dbReference type="Gene3D" id="3.40.190.10">
    <property type="entry name" value="Periplasmic binding protein-like II"/>
    <property type="match status" value="1"/>
</dbReference>
<dbReference type="PANTHER" id="PTHR18966">
    <property type="entry name" value="IONOTROPIC GLUTAMATE RECEPTOR"/>
    <property type="match status" value="1"/>
</dbReference>
<dbReference type="AlphaFoldDB" id="A0A183PU00"/>
<keyword evidence="3" id="KW-0812">Transmembrane</keyword>
<reference evidence="11 12" key="1">
    <citation type="submission" date="2018-11" db="EMBL/GenBank/DDBJ databases">
        <authorList>
            <consortium name="Pathogen Informatics"/>
        </authorList>
    </citation>
    <scope>NUCLEOTIDE SEQUENCE [LARGE SCALE GENOMIC DNA]</scope>
    <source>
        <strain>Denwood</strain>
        <strain evidence="12">Zambia</strain>
    </source>
</reference>
<evidence type="ECO:0000256" key="4">
    <source>
        <dbReference type="ARBA" id="ARBA00022989"/>
    </source>
</evidence>
<sequence length="214" mass="24593">MLYHKVSSILLQLADWSLKRGFVYKQPVETSFPQGGMKHMNKTFIVTTIEDPPFVIFEPYRQGVHLEGNDQWTGFAMELLQHLSKMNHFDYIIKPVSDKKFGTFDESKGKWDGLIGDLVYKKADLAVASFTITYDRERVIDFTTPFMSLSLSVIIQKSNSDPGLQFTAPLSNEVSLLACTYKNVKLVLEIHNFNKFYRELSCLEILFSLQTDND</sequence>
<keyword evidence="6" id="KW-0472">Membrane</keyword>
<evidence type="ECO:0000313" key="11">
    <source>
        <dbReference type="EMBL" id="VDP75317.1"/>
    </source>
</evidence>
<keyword evidence="9" id="KW-1071">Ligand-gated ion channel</keyword>
<dbReference type="STRING" id="31246.A0A183PU00"/>
<keyword evidence="4" id="KW-1133">Transmembrane helix</keyword>
<evidence type="ECO:0000256" key="8">
    <source>
        <dbReference type="ARBA" id="ARBA00023180"/>
    </source>
</evidence>
<dbReference type="InterPro" id="IPR001320">
    <property type="entry name" value="Iontro_rcpt_C"/>
</dbReference>
<evidence type="ECO:0000256" key="2">
    <source>
        <dbReference type="ARBA" id="ARBA00022448"/>
    </source>
</evidence>
<keyword evidence="5" id="KW-0406">Ion transport</keyword>